<dbReference type="InterPro" id="IPR001611">
    <property type="entry name" value="Leu-rich_rpt"/>
</dbReference>
<accession>A0ABD1Z739</accession>
<name>A0ABD1Z739_9MARC</name>
<dbReference type="PANTHER" id="PTHR48054:SF94">
    <property type="entry name" value="LEUCINE-RICH REPEAT RECEPTOR-LIKE PROTEIN FASCIATED EAR2"/>
    <property type="match status" value="1"/>
</dbReference>
<dbReference type="InterPro" id="IPR052592">
    <property type="entry name" value="LRR-RLK"/>
</dbReference>
<evidence type="ECO:0000313" key="1">
    <source>
        <dbReference type="EMBL" id="KAL2642532.1"/>
    </source>
</evidence>
<protein>
    <submittedName>
        <fullName evidence="1">Uncharacterized protein</fullName>
    </submittedName>
</protein>
<reference evidence="1 2" key="1">
    <citation type="submission" date="2024-09" db="EMBL/GenBank/DDBJ databases">
        <title>Chromosome-scale assembly of Riccia fluitans.</title>
        <authorList>
            <person name="Paukszto L."/>
            <person name="Sawicki J."/>
            <person name="Karawczyk K."/>
            <person name="Piernik-Szablinska J."/>
            <person name="Szczecinska M."/>
            <person name="Mazdziarz M."/>
        </authorList>
    </citation>
    <scope>NUCLEOTIDE SEQUENCE [LARGE SCALE GENOMIC DNA]</scope>
    <source>
        <strain evidence="1">Rf_01</strain>
        <tissue evidence="1">Aerial parts of the thallus</tissue>
    </source>
</reference>
<dbReference type="SUPFAM" id="SSF52058">
    <property type="entry name" value="L domain-like"/>
    <property type="match status" value="1"/>
</dbReference>
<dbReference type="Gene3D" id="3.80.10.10">
    <property type="entry name" value="Ribonuclease Inhibitor"/>
    <property type="match status" value="1"/>
</dbReference>
<keyword evidence="2" id="KW-1185">Reference proteome</keyword>
<comment type="caution">
    <text evidence="1">The sequence shown here is derived from an EMBL/GenBank/DDBJ whole genome shotgun (WGS) entry which is preliminary data.</text>
</comment>
<organism evidence="1 2">
    <name type="scientific">Riccia fluitans</name>
    <dbReference type="NCBI Taxonomy" id="41844"/>
    <lineage>
        <taxon>Eukaryota</taxon>
        <taxon>Viridiplantae</taxon>
        <taxon>Streptophyta</taxon>
        <taxon>Embryophyta</taxon>
        <taxon>Marchantiophyta</taxon>
        <taxon>Marchantiopsida</taxon>
        <taxon>Marchantiidae</taxon>
        <taxon>Marchantiales</taxon>
        <taxon>Ricciaceae</taxon>
        <taxon>Riccia</taxon>
    </lineage>
</organism>
<sequence length="147" mass="16007">MPPRWTRRVAWYPAKLPFLRVTVKFSLCLTLPSPLTLSIASILGTHLLPFVHGVEYYAPVSEISSRLTGQLPNSLANCSMLEQLDLTEFGRLANLSLLALGENQLVGPIPATFAKLNNLSYLLLNGNRLNGSLPPALGSAPSCSCWM</sequence>
<dbReference type="PANTHER" id="PTHR48054">
    <property type="entry name" value="RECEPTOR KINASE-LIKE PROTEIN XA21"/>
    <property type="match status" value="1"/>
</dbReference>
<dbReference type="EMBL" id="JBHFFA010000002">
    <property type="protein sequence ID" value="KAL2642532.1"/>
    <property type="molecule type" value="Genomic_DNA"/>
</dbReference>
<evidence type="ECO:0000313" key="2">
    <source>
        <dbReference type="Proteomes" id="UP001605036"/>
    </source>
</evidence>
<dbReference type="InterPro" id="IPR032675">
    <property type="entry name" value="LRR_dom_sf"/>
</dbReference>
<dbReference type="Proteomes" id="UP001605036">
    <property type="component" value="Unassembled WGS sequence"/>
</dbReference>
<gene>
    <name evidence="1" type="ORF">R1flu_010119</name>
</gene>
<proteinExistence type="predicted"/>
<dbReference type="Pfam" id="PF13855">
    <property type="entry name" value="LRR_8"/>
    <property type="match status" value="1"/>
</dbReference>
<dbReference type="AlphaFoldDB" id="A0ABD1Z739"/>